<dbReference type="Gramene" id="Al_scaffold_0001_4892">
    <property type="protein sequence ID" value="Al_scaffold_0001_4892"/>
    <property type="gene ID" value="Al_scaffold_0001_4892"/>
</dbReference>
<feature type="compositionally biased region" description="Polar residues" evidence="1">
    <location>
        <begin position="114"/>
        <end position="133"/>
    </location>
</feature>
<feature type="region of interest" description="Disordered" evidence="1">
    <location>
        <begin position="1"/>
        <end position="31"/>
    </location>
</feature>
<evidence type="ECO:0000256" key="1">
    <source>
        <dbReference type="SAM" id="MobiDB-lite"/>
    </source>
</evidence>
<sequence length="148" mass="15973">MKKKPLSPTENNVPESNPPKRNRGNEPYTRLRNISQFNLPIIRNGSVPLSTAFGSAFRDITNLPDPQVSPIENSADANTSSSAKQNSKNQGSLRGKMSKPCSPYTRPNPLLTPSGLSAMTNTSQSLFSRTPTTPIMPPPSVTPKRIGG</sequence>
<accession>D7KM63</accession>
<reference evidence="3" key="1">
    <citation type="journal article" date="2011" name="Nat. Genet.">
        <title>The Arabidopsis lyrata genome sequence and the basis of rapid genome size change.</title>
        <authorList>
            <person name="Hu T.T."/>
            <person name="Pattyn P."/>
            <person name="Bakker E.G."/>
            <person name="Cao J."/>
            <person name="Cheng J.-F."/>
            <person name="Clark R.M."/>
            <person name="Fahlgren N."/>
            <person name="Fawcett J.A."/>
            <person name="Grimwood J."/>
            <person name="Gundlach H."/>
            <person name="Haberer G."/>
            <person name="Hollister J.D."/>
            <person name="Ossowski S."/>
            <person name="Ottilar R.P."/>
            <person name="Salamov A.A."/>
            <person name="Schneeberger K."/>
            <person name="Spannagl M."/>
            <person name="Wang X."/>
            <person name="Yang L."/>
            <person name="Nasrallah M.E."/>
            <person name="Bergelson J."/>
            <person name="Carrington J.C."/>
            <person name="Gaut B.S."/>
            <person name="Schmutz J."/>
            <person name="Mayer K.F.X."/>
            <person name="Van de Peer Y."/>
            <person name="Grigoriev I.V."/>
            <person name="Nordborg M."/>
            <person name="Weigel D."/>
            <person name="Guo Y.-L."/>
        </authorList>
    </citation>
    <scope>NUCLEOTIDE SEQUENCE [LARGE SCALE GENOMIC DNA]</scope>
    <source>
        <strain evidence="3">cv. MN47</strain>
    </source>
</reference>
<gene>
    <name evidence="2" type="ORF">ARALYDRAFT_682569</name>
</gene>
<feature type="compositionally biased region" description="Polar residues" evidence="1">
    <location>
        <begin position="70"/>
        <end position="92"/>
    </location>
</feature>
<dbReference type="Proteomes" id="UP000008694">
    <property type="component" value="Unassembled WGS sequence"/>
</dbReference>
<keyword evidence="3" id="KW-1185">Reference proteome</keyword>
<feature type="region of interest" description="Disordered" evidence="1">
    <location>
        <begin position="59"/>
        <end position="148"/>
    </location>
</feature>
<dbReference type="HOGENOM" id="CLU_1761261_0_0_1"/>
<dbReference type="AlphaFoldDB" id="D7KM63"/>
<proteinExistence type="predicted"/>
<evidence type="ECO:0000313" key="3">
    <source>
        <dbReference type="Proteomes" id="UP000008694"/>
    </source>
</evidence>
<evidence type="ECO:0000313" key="2">
    <source>
        <dbReference type="EMBL" id="EFH68076.1"/>
    </source>
</evidence>
<protein>
    <submittedName>
        <fullName evidence="2">Predicted protein</fullName>
    </submittedName>
</protein>
<organism evidence="3">
    <name type="scientific">Arabidopsis lyrata subsp. lyrata</name>
    <name type="common">Lyre-leaved rock-cress</name>
    <dbReference type="NCBI Taxonomy" id="81972"/>
    <lineage>
        <taxon>Eukaryota</taxon>
        <taxon>Viridiplantae</taxon>
        <taxon>Streptophyta</taxon>
        <taxon>Embryophyta</taxon>
        <taxon>Tracheophyta</taxon>
        <taxon>Spermatophyta</taxon>
        <taxon>Magnoliopsida</taxon>
        <taxon>eudicotyledons</taxon>
        <taxon>Gunneridae</taxon>
        <taxon>Pentapetalae</taxon>
        <taxon>rosids</taxon>
        <taxon>malvids</taxon>
        <taxon>Brassicales</taxon>
        <taxon>Brassicaceae</taxon>
        <taxon>Camelineae</taxon>
        <taxon>Arabidopsis</taxon>
    </lineage>
</organism>
<dbReference type="EMBL" id="GL348713">
    <property type="protein sequence ID" value="EFH68076.1"/>
    <property type="molecule type" value="Genomic_DNA"/>
</dbReference>
<name>D7KM63_ARALL</name>